<comment type="similarity">
    <text evidence="10">Belongs to the protein kinase superfamily.</text>
</comment>
<dbReference type="SUPFAM" id="SSF56112">
    <property type="entry name" value="Protein kinase-like (PK-like)"/>
    <property type="match status" value="1"/>
</dbReference>
<evidence type="ECO:0000256" key="3">
    <source>
        <dbReference type="ARBA" id="ARBA00022679"/>
    </source>
</evidence>
<gene>
    <name evidence="12" type="ORF">M0R45_000336</name>
    <name evidence="13" type="ORF">M0R45_027483</name>
</gene>
<dbReference type="Gene3D" id="3.30.200.20">
    <property type="entry name" value="Phosphorylase Kinase, domain 1"/>
    <property type="match status" value="1"/>
</dbReference>
<evidence type="ECO:0000313" key="14">
    <source>
        <dbReference type="Proteomes" id="UP001457282"/>
    </source>
</evidence>
<organism evidence="12 14">
    <name type="scientific">Rubus argutus</name>
    <name type="common">Southern blackberry</name>
    <dbReference type="NCBI Taxonomy" id="59490"/>
    <lineage>
        <taxon>Eukaryota</taxon>
        <taxon>Viridiplantae</taxon>
        <taxon>Streptophyta</taxon>
        <taxon>Embryophyta</taxon>
        <taxon>Tracheophyta</taxon>
        <taxon>Spermatophyta</taxon>
        <taxon>Magnoliopsida</taxon>
        <taxon>eudicotyledons</taxon>
        <taxon>Gunneridae</taxon>
        <taxon>Pentapetalae</taxon>
        <taxon>rosids</taxon>
        <taxon>fabids</taxon>
        <taxon>Rosales</taxon>
        <taxon>Rosaceae</taxon>
        <taxon>Rosoideae</taxon>
        <taxon>Rosoideae incertae sedis</taxon>
        <taxon>Rubus</taxon>
    </lineage>
</organism>
<dbReference type="InterPro" id="IPR017441">
    <property type="entry name" value="Protein_kinase_ATP_BS"/>
</dbReference>
<evidence type="ECO:0000259" key="11">
    <source>
        <dbReference type="PROSITE" id="PS50011"/>
    </source>
</evidence>
<name>A0AAW1VPN7_RUBAR</name>
<evidence type="ECO:0000313" key="12">
    <source>
        <dbReference type="EMBL" id="KAK9905284.1"/>
    </source>
</evidence>
<evidence type="ECO:0000256" key="4">
    <source>
        <dbReference type="ARBA" id="ARBA00022741"/>
    </source>
</evidence>
<dbReference type="SMART" id="SM00220">
    <property type="entry name" value="S_TKc"/>
    <property type="match status" value="1"/>
</dbReference>
<dbReference type="PANTHER" id="PTHR24343:SF418">
    <property type="entry name" value="SERINE_THREONINE-PROTEIN KINASE SAPK1"/>
    <property type="match status" value="1"/>
</dbReference>
<evidence type="ECO:0000256" key="2">
    <source>
        <dbReference type="ARBA" id="ARBA00022527"/>
    </source>
</evidence>
<dbReference type="InterPro" id="IPR008271">
    <property type="entry name" value="Ser/Thr_kinase_AS"/>
</dbReference>
<evidence type="ECO:0000256" key="6">
    <source>
        <dbReference type="ARBA" id="ARBA00022840"/>
    </source>
</evidence>
<evidence type="ECO:0000256" key="1">
    <source>
        <dbReference type="ARBA" id="ARBA00012513"/>
    </source>
</evidence>
<evidence type="ECO:0000256" key="10">
    <source>
        <dbReference type="RuleBase" id="RU000304"/>
    </source>
</evidence>
<dbReference type="GO" id="GO:0004674">
    <property type="term" value="F:protein serine/threonine kinase activity"/>
    <property type="evidence" value="ECO:0007669"/>
    <property type="project" value="UniProtKB-KW"/>
</dbReference>
<dbReference type="InterPro" id="IPR011009">
    <property type="entry name" value="Kinase-like_dom_sf"/>
</dbReference>
<protein>
    <recommendedName>
        <fullName evidence="1">non-specific serine/threonine protein kinase</fullName>
        <ecNumber evidence="1">2.7.11.1</ecNumber>
    </recommendedName>
</protein>
<keyword evidence="14" id="KW-1185">Reference proteome</keyword>
<dbReference type="FunFam" id="3.30.200.20:FF:000045">
    <property type="entry name" value="Serine/threonine-protein kinase SRK2E"/>
    <property type="match status" value="1"/>
</dbReference>
<dbReference type="GO" id="GO:0005524">
    <property type="term" value="F:ATP binding"/>
    <property type="evidence" value="ECO:0007669"/>
    <property type="project" value="UniProtKB-UniRule"/>
</dbReference>
<dbReference type="GO" id="GO:0009414">
    <property type="term" value="P:response to water deprivation"/>
    <property type="evidence" value="ECO:0007669"/>
    <property type="project" value="UniProtKB-ARBA"/>
</dbReference>
<keyword evidence="3" id="KW-0808">Transferase</keyword>
<dbReference type="EMBL" id="JBEDUW010000005">
    <property type="protein sequence ID" value="KAK9930446.1"/>
    <property type="molecule type" value="Genomic_DNA"/>
</dbReference>
<comment type="caution">
    <text evidence="12">The sequence shown here is derived from an EMBL/GenBank/DDBJ whole genome shotgun (WGS) entry which is preliminary data.</text>
</comment>
<evidence type="ECO:0000256" key="5">
    <source>
        <dbReference type="ARBA" id="ARBA00022777"/>
    </source>
</evidence>
<dbReference type="FunFam" id="1.10.510.10:FF:000085">
    <property type="entry name" value="Serine/threonine-protein kinase SRK2E"/>
    <property type="match status" value="1"/>
</dbReference>
<reference evidence="12 14" key="1">
    <citation type="journal article" date="2023" name="G3 (Bethesda)">
        <title>A chromosome-length genome assembly and annotation of blackberry (Rubus argutus, cv. 'Hillquist').</title>
        <authorList>
            <person name="Bruna T."/>
            <person name="Aryal R."/>
            <person name="Dudchenko O."/>
            <person name="Sargent D.J."/>
            <person name="Mead D."/>
            <person name="Buti M."/>
            <person name="Cavallini A."/>
            <person name="Hytonen T."/>
            <person name="Andres J."/>
            <person name="Pham M."/>
            <person name="Weisz D."/>
            <person name="Mascagni F."/>
            <person name="Usai G."/>
            <person name="Natali L."/>
            <person name="Bassil N."/>
            <person name="Fernandez G.E."/>
            <person name="Lomsadze A."/>
            <person name="Armour M."/>
            <person name="Olukolu B."/>
            <person name="Poorten T."/>
            <person name="Britton C."/>
            <person name="Davik J."/>
            <person name="Ashrafi H."/>
            <person name="Aiden E.L."/>
            <person name="Borodovsky M."/>
            <person name="Worthington M."/>
        </authorList>
    </citation>
    <scope>NUCLEOTIDE SEQUENCE [LARGE SCALE GENOMIC DNA]</scope>
    <source>
        <strain evidence="12">PI 553951</strain>
    </source>
</reference>
<dbReference type="Pfam" id="PF00069">
    <property type="entry name" value="Pkinase"/>
    <property type="match status" value="1"/>
</dbReference>
<dbReference type="EC" id="2.7.11.1" evidence="1"/>
<evidence type="ECO:0000256" key="8">
    <source>
        <dbReference type="ARBA" id="ARBA00048679"/>
    </source>
</evidence>
<dbReference type="PROSITE" id="PS00108">
    <property type="entry name" value="PROTEIN_KINASE_ST"/>
    <property type="match status" value="1"/>
</dbReference>
<proteinExistence type="inferred from homology"/>
<dbReference type="GO" id="GO:0009738">
    <property type="term" value="P:abscisic acid-activated signaling pathway"/>
    <property type="evidence" value="ECO:0007669"/>
    <property type="project" value="UniProtKB-ARBA"/>
</dbReference>
<keyword evidence="4 9" id="KW-0547">Nucleotide-binding</keyword>
<dbReference type="EMBL" id="JBEDUW010000164">
    <property type="protein sequence ID" value="KAK9905284.1"/>
    <property type="molecule type" value="Genomic_DNA"/>
</dbReference>
<comment type="catalytic activity">
    <reaction evidence="7">
        <text>L-threonyl-[protein] + ATP = O-phospho-L-threonyl-[protein] + ADP + H(+)</text>
        <dbReference type="Rhea" id="RHEA:46608"/>
        <dbReference type="Rhea" id="RHEA-COMP:11060"/>
        <dbReference type="Rhea" id="RHEA-COMP:11605"/>
        <dbReference type="ChEBI" id="CHEBI:15378"/>
        <dbReference type="ChEBI" id="CHEBI:30013"/>
        <dbReference type="ChEBI" id="CHEBI:30616"/>
        <dbReference type="ChEBI" id="CHEBI:61977"/>
        <dbReference type="ChEBI" id="CHEBI:456216"/>
        <dbReference type="EC" id="2.7.11.1"/>
    </reaction>
</comment>
<dbReference type="Proteomes" id="UP001457282">
    <property type="component" value="Unassembled WGS sequence"/>
</dbReference>
<dbReference type="PROSITE" id="PS50011">
    <property type="entry name" value="PROTEIN_KINASE_DOM"/>
    <property type="match status" value="1"/>
</dbReference>
<feature type="domain" description="Protein kinase" evidence="11">
    <location>
        <begin position="4"/>
        <end position="259"/>
    </location>
</feature>
<comment type="catalytic activity">
    <reaction evidence="8">
        <text>L-seryl-[protein] + ATP = O-phospho-L-seryl-[protein] + ADP + H(+)</text>
        <dbReference type="Rhea" id="RHEA:17989"/>
        <dbReference type="Rhea" id="RHEA-COMP:9863"/>
        <dbReference type="Rhea" id="RHEA-COMP:11604"/>
        <dbReference type="ChEBI" id="CHEBI:15378"/>
        <dbReference type="ChEBI" id="CHEBI:29999"/>
        <dbReference type="ChEBI" id="CHEBI:30616"/>
        <dbReference type="ChEBI" id="CHEBI:83421"/>
        <dbReference type="ChEBI" id="CHEBI:456216"/>
        <dbReference type="EC" id="2.7.11.1"/>
    </reaction>
</comment>
<dbReference type="GO" id="GO:0009651">
    <property type="term" value="P:response to salt stress"/>
    <property type="evidence" value="ECO:0007669"/>
    <property type="project" value="UniProtKB-ARBA"/>
</dbReference>
<feature type="binding site" evidence="9">
    <location>
        <position position="33"/>
    </location>
    <ligand>
        <name>ATP</name>
        <dbReference type="ChEBI" id="CHEBI:30616"/>
    </ligand>
</feature>
<keyword evidence="6 9" id="KW-0067">ATP-binding</keyword>
<dbReference type="PROSITE" id="PS00107">
    <property type="entry name" value="PROTEIN_KINASE_ATP"/>
    <property type="match status" value="1"/>
</dbReference>
<sequence length="323" mass="36541">MERYEIVKDIGSGNFGVARLVRDKSTRELFAVKFIDRGNKIDENVQREIMNHRSLKHPNIVQFKEVLVTPTHLAIVMEYAAGGELYERIGKAGRFSENEARFFFQQLISGVSYCHKMQICHRDLKLENTLLDGSAAPRVKICDFGYSKSLLSSLPKSTVGTPAYIAPEVLSKQQYDGKIADVWSCGVTLYVMIVGAYPFEDPKDPLNFRKTIRRILTVRYSLPDSVRVSVECRHLLSRIFVANPLKRITIPEIKHHRWFVKNLPVEMKEGGSWESNDVNTPSQSTEEVQSIIQEARKPLKVPTVSRHCIGSSMAIDDADIGGT</sequence>
<evidence type="ECO:0000256" key="7">
    <source>
        <dbReference type="ARBA" id="ARBA00047899"/>
    </source>
</evidence>
<evidence type="ECO:0000313" key="13">
    <source>
        <dbReference type="EMBL" id="KAK9930446.1"/>
    </source>
</evidence>
<dbReference type="AlphaFoldDB" id="A0AAW1VPN7"/>
<dbReference type="PANTHER" id="PTHR24343">
    <property type="entry name" value="SERINE/THREONINE KINASE"/>
    <property type="match status" value="1"/>
</dbReference>
<keyword evidence="2 10" id="KW-0723">Serine/threonine-protein kinase</keyword>
<evidence type="ECO:0000256" key="9">
    <source>
        <dbReference type="PROSITE-ProRule" id="PRU10141"/>
    </source>
</evidence>
<accession>A0AAW1VPN7</accession>
<dbReference type="InterPro" id="IPR000719">
    <property type="entry name" value="Prot_kinase_dom"/>
</dbReference>
<keyword evidence="5" id="KW-0418">Kinase</keyword>
<dbReference type="Gene3D" id="1.10.510.10">
    <property type="entry name" value="Transferase(Phosphotransferase) domain 1"/>
    <property type="match status" value="1"/>
</dbReference>